<accession>A0A225DII9</accession>
<dbReference type="SUPFAM" id="SSF88659">
    <property type="entry name" value="Sigma3 and sigma4 domains of RNA polymerase sigma factors"/>
    <property type="match status" value="1"/>
</dbReference>
<dbReference type="Pfam" id="PF13392">
    <property type="entry name" value="HNH_3"/>
    <property type="match status" value="2"/>
</dbReference>
<protein>
    <submittedName>
        <fullName evidence="4">Phage-related protein</fullName>
    </submittedName>
</protein>
<evidence type="ECO:0000259" key="3">
    <source>
        <dbReference type="Pfam" id="PF13392"/>
    </source>
</evidence>
<sequence length="295" mass="32524">MSFDRIPSSVKYRDLAPLGFPGYRAGADGAIETSVRRGRRSGRPVPPPAEWRPVAGVVHHSVHPRPALVMMTHESGARVRENVAQLVLGAFVGPPPSPGHKVVHRDGNPANCRLSNLGWATNPSEYRDLAPHGFPGYRVGVDGTIESCLRVGRPRGGAKAQDGGHLPQWRPARTRSSRGENRRSVLLTRADGSRVVQMISRLVLTAFVGPPPSADYTVRYRDGNPENCNASNLEWAVREGENSKDAVRLRREDPSMTYQQIAAELGISRQRVEQILRRRAPKLAGRARQRKVRGK</sequence>
<dbReference type="InterPro" id="IPR044925">
    <property type="entry name" value="His-Me_finger_sf"/>
</dbReference>
<evidence type="ECO:0000259" key="2">
    <source>
        <dbReference type="Pfam" id="PF04545"/>
    </source>
</evidence>
<organism evidence="4 5">
    <name type="scientific">Fimbriiglobus ruber</name>
    <dbReference type="NCBI Taxonomy" id="1908690"/>
    <lineage>
        <taxon>Bacteria</taxon>
        <taxon>Pseudomonadati</taxon>
        <taxon>Planctomycetota</taxon>
        <taxon>Planctomycetia</taxon>
        <taxon>Gemmatales</taxon>
        <taxon>Gemmataceae</taxon>
        <taxon>Fimbriiglobus</taxon>
    </lineage>
</organism>
<gene>
    <name evidence="4" type="ORF">FRUB_08748</name>
</gene>
<comment type="caution">
    <text evidence="4">The sequence shown here is derived from an EMBL/GenBank/DDBJ whole genome shotgun (WGS) entry which is preliminary data.</text>
</comment>
<feature type="region of interest" description="Disordered" evidence="1">
    <location>
        <begin position="32"/>
        <end position="51"/>
    </location>
</feature>
<keyword evidence="5" id="KW-1185">Reference proteome</keyword>
<evidence type="ECO:0000313" key="4">
    <source>
        <dbReference type="EMBL" id="OWK36185.1"/>
    </source>
</evidence>
<proteinExistence type="predicted"/>
<name>A0A225DII9_9BACT</name>
<dbReference type="InterPro" id="IPR013324">
    <property type="entry name" value="RNA_pol_sigma_r3/r4-like"/>
</dbReference>
<dbReference type="InterPro" id="IPR003615">
    <property type="entry name" value="HNH_nuc"/>
</dbReference>
<evidence type="ECO:0000313" key="5">
    <source>
        <dbReference type="Proteomes" id="UP000214646"/>
    </source>
</evidence>
<feature type="region of interest" description="Disordered" evidence="1">
    <location>
        <begin position="154"/>
        <end position="181"/>
    </location>
</feature>
<dbReference type="OrthoDB" id="6631788at2"/>
<dbReference type="InterPro" id="IPR007630">
    <property type="entry name" value="RNA_pol_sigma70_r4"/>
</dbReference>
<dbReference type="Proteomes" id="UP000214646">
    <property type="component" value="Unassembled WGS sequence"/>
</dbReference>
<dbReference type="GO" id="GO:0006352">
    <property type="term" value="P:DNA-templated transcription initiation"/>
    <property type="evidence" value="ECO:0007669"/>
    <property type="project" value="InterPro"/>
</dbReference>
<dbReference type="EMBL" id="NIDE01000017">
    <property type="protein sequence ID" value="OWK36185.1"/>
    <property type="molecule type" value="Genomic_DNA"/>
</dbReference>
<dbReference type="Pfam" id="PF04545">
    <property type="entry name" value="Sigma70_r4"/>
    <property type="match status" value="1"/>
</dbReference>
<feature type="domain" description="RNA polymerase sigma-70 region 4" evidence="2">
    <location>
        <begin position="242"/>
        <end position="278"/>
    </location>
</feature>
<dbReference type="GO" id="GO:0003700">
    <property type="term" value="F:DNA-binding transcription factor activity"/>
    <property type="evidence" value="ECO:0007669"/>
    <property type="project" value="InterPro"/>
</dbReference>
<evidence type="ECO:0000256" key="1">
    <source>
        <dbReference type="SAM" id="MobiDB-lite"/>
    </source>
</evidence>
<feature type="domain" description="HNH nuclease" evidence="3">
    <location>
        <begin position="200"/>
        <end position="236"/>
    </location>
</feature>
<feature type="domain" description="HNH nuclease" evidence="3">
    <location>
        <begin position="89"/>
        <end position="122"/>
    </location>
</feature>
<reference evidence="5" key="1">
    <citation type="submission" date="2017-06" db="EMBL/GenBank/DDBJ databases">
        <title>Genome analysis of Fimbriiglobus ruber SP5, the first member of the order Planctomycetales with confirmed chitinolytic capability.</title>
        <authorList>
            <person name="Ravin N.V."/>
            <person name="Rakitin A.L."/>
            <person name="Ivanova A.A."/>
            <person name="Beletsky A.V."/>
            <person name="Kulichevskaya I.S."/>
            <person name="Mardanov A.V."/>
            <person name="Dedysh S.N."/>
        </authorList>
    </citation>
    <scope>NUCLEOTIDE SEQUENCE [LARGE SCALE GENOMIC DNA]</scope>
    <source>
        <strain evidence="5">SP5</strain>
    </source>
</reference>
<dbReference type="AlphaFoldDB" id="A0A225DII9"/>
<dbReference type="Gene3D" id="3.90.75.20">
    <property type="match status" value="2"/>
</dbReference>
<dbReference type="RefSeq" id="WP_088259233.1">
    <property type="nucleotide sequence ID" value="NZ_NIDE01000017.1"/>
</dbReference>
<dbReference type="SUPFAM" id="SSF54060">
    <property type="entry name" value="His-Me finger endonucleases"/>
    <property type="match status" value="2"/>
</dbReference>